<comment type="caution">
    <text evidence="1">The sequence shown here is derived from an EMBL/GenBank/DDBJ whole genome shotgun (WGS) entry which is preliminary data.</text>
</comment>
<accession>A0ABW2YBK7</accession>
<dbReference type="InterPro" id="IPR002825">
    <property type="entry name" value="Pept_S49_ser-pept_pro"/>
</dbReference>
<evidence type="ECO:0000313" key="1">
    <source>
        <dbReference type="EMBL" id="MFD0725570.1"/>
    </source>
</evidence>
<evidence type="ECO:0000313" key="2">
    <source>
        <dbReference type="Proteomes" id="UP001597110"/>
    </source>
</evidence>
<proteinExistence type="predicted"/>
<dbReference type="Proteomes" id="UP001597110">
    <property type="component" value="Unassembled WGS sequence"/>
</dbReference>
<protein>
    <recommendedName>
        <fullName evidence="3">Serine dehydrogenase proteinase</fullName>
    </recommendedName>
</protein>
<dbReference type="PANTHER" id="PTHR35984:SF1">
    <property type="entry name" value="PERIPLASMIC SERINE PROTEASE"/>
    <property type="match status" value="1"/>
</dbReference>
<name>A0ABW2YBK7_9GAMM</name>
<dbReference type="Gene3D" id="3.90.226.10">
    <property type="entry name" value="2-enoyl-CoA Hydratase, Chain A, domain 1"/>
    <property type="match status" value="1"/>
</dbReference>
<sequence length="287" mass="31538">MTAFPQLARFEDTEGARALVFGATHLDIELLPVLHEALRRLGRVQRLDVIAYCRGGEVAVARRIGLLLHRFADRVRLVVPYHCQSAGTVMALAAHEIVAGPLAMFSPIDPHLTGSDASGEATAMSALDIRMFPKLAQDWFGLDEATARERALSLLCDSIAPAALTTFYRSTQAVRQIGEELLALHMAQDVQRSAIVDALLFGYHAHDYTLTGDDLAALGLQVRSDPGLEDAAWEIARELRTRMGPETRKTHPRGWCDALIATRDGGMVRTRQQDMLPGDWQAFEVAS</sequence>
<gene>
    <name evidence="1" type="ORF">ACFQ0E_08160</name>
</gene>
<evidence type="ECO:0008006" key="3">
    <source>
        <dbReference type="Google" id="ProtNLM"/>
    </source>
</evidence>
<dbReference type="RefSeq" id="WP_386823162.1">
    <property type="nucleotide sequence ID" value="NZ_JBHTIF010000001.1"/>
</dbReference>
<dbReference type="EMBL" id="JBHTIF010000001">
    <property type="protein sequence ID" value="MFD0725570.1"/>
    <property type="molecule type" value="Genomic_DNA"/>
</dbReference>
<dbReference type="InterPro" id="IPR029045">
    <property type="entry name" value="ClpP/crotonase-like_dom_sf"/>
</dbReference>
<reference evidence="2" key="1">
    <citation type="journal article" date="2019" name="Int. J. Syst. Evol. Microbiol.">
        <title>The Global Catalogue of Microorganisms (GCM) 10K type strain sequencing project: providing services to taxonomists for standard genome sequencing and annotation.</title>
        <authorList>
            <consortium name="The Broad Institute Genomics Platform"/>
            <consortium name="The Broad Institute Genome Sequencing Center for Infectious Disease"/>
            <person name="Wu L."/>
            <person name="Ma J."/>
        </authorList>
    </citation>
    <scope>NUCLEOTIDE SEQUENCE [LARGE SCALE GENOMIC DNA]</scope>
    <source>
        <strain evidence="2">CCUG 55585</strain>
    </source>
</reference>
<keyword evidence="2" id="KW-1185">Reference proteome</keyword>
<dbReference type="PANTHER" id="PTHR35984">
    <property type="entry name" value="PERIPLASMIC SERINE PROTEASE"/>
    <property type="match status" value="1"/>
</dbReference>
<organism evidence="1 2">
    <name type="scientific">Lysobacter brunescens</name>
    <dbReference type="NCBI Taxonomy" id="262323"/>
    <lineage>
        <taxon>Bacteria</taxon>
        <taxon>Pseudomonadati</taxon>
        <taxon>Pseudomonadota</taxon>
        <taxon>Gammaproteobacteria</taxon>
        <taxon>Lysobacterales</taxon>
        <taxon>Lysobacteraceae</taxon>
        <taxon>Lysobacter</taxon>
    </lineage>
</organism>
<dbReference type="Pfam" id="PF01972">
    <property type="entry name" value="SDH_protease"/>
    <property type="match status" value="1"/>
</dbReference>
<dbReference type="SUPFAM" id="SSF52096">
    <property type="entry name" value="ClpP/crotonase"/>
    <property type="match status" value="1"/>
</dbReference>